<dbReference type="InterPro" id="IPR011009">
    <property type="entry name" value="Kinase-like_dom_sf"/>
</dbReference>
<keyword evidence="8 16" id="KW-0418">Kinase</keyword>
<evidence type="ECO:0000256" key="10">
    <source>
        <dbReference type="ARBA" id="ARBA00047899"/>
    </source>
</evidence>
<dbReference type="InterPro" id="IPR017441">
    <property type="entry name" value="Protein_kinase_ATP_BS"/>
</dbReference>
<dbReference type="InterPro" id="IPR036936">
    <property type="entry name" value="CRIB_dom_sf"/>
</dbReference>
<dbReference type="EMBL" id="SSOP01000020">
    <property type="protein sequence ID" value="KAB5594449.1"/>
    <property type="molecule type" value="Genomic_DNA"/>
</dbReference>
<feature type="compositionally biased region" description="Basic and acidic residues" evidence="13">
    <location>
        <begin position="320"/>
        <end position="331"/>
    </location>
</feature>
<dbReference type="GO" id="GO:0005524">
    <property type="term" value="F:ATP binding"/>
    <property type="evidence" value="ECO:0007669"/>
    <property type="project" value="UniProtKB-UniRule"/>
</dbReference>
<comment type="catalytic activity">
    <reaction evidence="10">
        <text>L-threonyl-[protein] + ATP = O-phospho-L-threonyl-[protein] + ADP + H(+)</text>
        <dbReference type="Rhea" id="RHEA:46608"/>
        <dbReference type="Rhea" id="RHEA-COMP:11060"/>
        <dbReference type="Rhea" id="RHEA-COMP:11605"/>
        <dbReference type="ChEBI" id="CHEBI:15378"/>
        <dbReference type="ChEBI" id="CHEBI:30013"/>
        <dbReference type="ChEBI" id="CHEBI:30616"/>
        <dbReference type="ChEBI" id="CHEBI:61977"/>
        <dbReference type="ChEBI" id="CHEBI:456216"/>
        <dbReference type="EC" id="2.7.11.1"/>
    </reaction>
</comment>
<dbReference type="GO" id="GO:0005737">
    <property type="term" value="C:cytoplasm"/>
    <property type="evidence" value="ECO:0007669"/>
    <property type="project" value="UniProtKB-SubCell"/>
</dbReference>
<dbReference type="Proteomes" id="UP000383932">
    <property type="component" value="Unassembled WGS sequence"/>
</dbReference>
<evidence type="ECO:0000256" key="5">
    <source>
        <dbReference type="ARBA" id="ARBA00022527"/>
    </source>
</evidence>
<feature type="binding site" evidence="12">
    <location>
        <position position="442"/>
    </location>
    <ligand>
        <name>ATP</name>
        <dbReference type="ChEBI" id="CHEBI:30616"/>
    </ligand>
</feature>
<dbReference type="Pfam" id="PF00069">
    <property type="entry name" value="Pkinase"/>
    <property type="match status" value="1"/>
</dbReference>
<feature type="region of interest" description="Disordered" evidence="13">
    <location>
        <begin position="257"/>
        <end position="395"/>
    </location>
</feature>
<dbReference type="InterPro" id="IPR000719">
    <property type="entry name" value="Prot_kinase_dom"/>
</dbReference>
<dbReference type="PANTHER" id="PTHR45832:SF22">
    <property type="entry name" value="SERINE_THREONINE-PROTEIN KINASE SAMKA-RELATED"/>
    <property type="match status" value="1"/>
</dbReference>
<evidence type="ECO:0000256" key="1">
    <source>
        <dbReference type="ARBA" id="ARBA00004496"/>
    </source>
</evidence>
<dbReference type="GO" id="GO:0004674">
    <property type="term" value="F:protein serine/threonine kinase activity"/>
    <property type="evidence" value="ECO:0007669"/>
    <property type="project" value="UniProtKB-KW"/>
</dbReference>
<evidence type="ECO:0000256" key="6">
    <source>
        <dbReference type="ARBA" id="ARBA00022679"/>
    </source>
</evidence>
<dbReference type="AlphaFoldDB" id="A0A5N5QS45"/>
<dbReference type="FunFam" id="1.10.510.10:FF:000011">
    <property type="entry name" value="Non-specific serine/threonine protein kinase"/>
    <property type="match status" value="1"/>
</dbReference>
<feature type="domain" description="CRIB" evidence="15">
    <location>
        <begin position="183"/>
        <end position="196"/>
    </location>
</feature>
<accession>A0A5N5QS45</accession>
<reference evidence="16 17" key="1">
    <citation type="journal article" date="2019" name="Fungal Biol. Biotechnol.">
        <title>Draft genome sequence of fastidious pathogen Ceratobasidium theobromae, which causes vascular-streak dieback in Theobroma cacao.</title>
        <authorList>
            <person name="Ali S.S."/>
            <person name="Asman A."/>
            <person name="Shao J."/>
            <person name="Firmansyah A.P."/>
            <person name="Susilo A.W."/>
            <person name="Rosmana A."/>
            <person name="McMahon P."/>
            <person name="Junaid M."/>
            <person name="Guest D."/>
            <person name="Kheng T.Y."/>
            <person name="Meinhardt L.W."/>
            <person name="Bailey B.A."/>
        </authorList>
    </citation>
    <scope>NUCLEOTIDE SEQUENCE [LARGE SCALE GENOMIC DNA]</scope>
    <source>
        <strain evidence="16 17">CT2</strain>
    </source>
</reference>
<evidence type="ECO:0000256" key="9">
    <source>
        <dbReference type="ARBA" id="ARBA00022840"/>
    </source>
</evidence>
<keyword evidence="4" id="KW-0963">Cytoplasm</keyword>
<gene>
    <name evidence="16" type="ORF">CTheo_2080</name>
</gene>
<dbReference type="GO" id="GO:0030447">
    <property type="term" value="P:filamentous growth"/>
    <property type="evidence" value="ECO:0007669"/>
    <property type="project" value="UniProtKB-ARBA"/>
</dbReference>
<evidence type="ECO:0000256" key="3">
    <source>
        <dbReference type="ARBA" id="ARBA00012513"/>
    </source>
</evidence>
<dbReference type="Pfam" id="PF00786">
    <property type="entry name" value="PBD"/>
    <property type="match status" value="1"/>
</dbReference>
<evidence type="ECO:0000259" key="14">
    <source>
        <dbReference type="PROSITE" id="PS50011"/>
    </source>
</evidence>
<dbReference type="PANTHER" id="PTHR45832">
    <property type="entry name" value="SERINE/THREONINE-PROTEIN KINASE SAMKA-RELATED-RELATED"/>
    <property type="match status" value="1"/>
</dbReference>
<comment type="subcellular location">
    <subcellularLocation>
        <location evidence="1">Cytoplasm</location>
    </subcellularLocation>
</comment>
<proteinExistence type="inferred from homology"/>
<evidence type="ECO:0000256" key="8">
    <source>
        <dbReference type="ARBA" id="ARBA00022777"/>
    </source>
</evidence>
<evidence type="ECO:0000256" key="4">
    <source>
        <dbReference type="ARBA" id="ARBA00022490"/>
    </source>
</evidence>
<dbReference type="SMART" id="SM00220">
    <property type="entry name" value="S_TKc"/>
    <property type="match status" value="1"/>
</dbReference>
<evidence type="ECO:0000313" key="16">
    <source>
        <dbReference type="EMBL" id="KAB5594449.1"/>
    </source>
</evidence>
<feature type="compositionally biased region" description="Pro residues" evidence="13">
    <location>
        <begin position="291"/>
        <end position="308"/>
    </location>
</feature>
<comment type="catalytic activity">
    <reaction evidence="11">
        <text>L-seryl-[protein] + ATP = O-phospho-L-seryl-[protein] + ADP + H(+)</text>
        <dbReference type="Rhea" id="RHEA:17989"/>
        <dbReference type="Rhea" id="RHEA-COMP:9863"/>
        <dbReference type="Rhea" id="RHEA-COMP:11604"/>
        <dbReference type="ChEBI" id="CHEBI:15378"/>
        <dbReference type="ChEBI" id="CHEBI:29999"/>
        <dbReference type="ChEBI" id="CHEBI:30616"/>
        <dbReference type="ChEBI" id="CHEBI:83421"/>
        <dbReference type="ChEBI" id="CHEBI:456216"/>
        <dbReference type="EC" id="2.7.11.1"/>
    </reaction>
</comment>
<dbReference type="SUPFAM" id="SSF56112">
    <property type="entry name" value="Protein kinase-like (PK-like)"/>
    <property type="match status" value="1"/>
</dbReference>
<dbReference type="InterPro" id="IPR008271">
    <property type="entry name" value="Ser/Thr_kinase_AS"/>
</dbReference>
<dbReference type="PROSITE" id="PS00108">
    <property type="entry name" value="PROTEIN_KINASE_ST"/>
    <property type="match status" value="1"/>
</dbReference>
<keyword evidence="6" id="KW-0808">Transferase</keyword>
<dbReference type="Gene3D" id="3.90.810.10">
    <property type="entry name" value="CRIB domain"/>
    <property type="match status" value="1"/>
</dbReference>
<feature type="compositionally biased region" description="Low complexity" evidence="13">
    <location>
        <begin position="368"/>
        <end position="377"/>
    </location>
</feature>
<organism evidence="16 17">
    <name type="scientific">Ceratobasidium theobromae</name>
    <dbReference type="NCBI Taxonomy" id="1582974"/>
    <lineage>
        <taxon>Eukaryota</taxon>
        <taxon>Fungi</taxon>
        <taxon>Dikarya</taxon>
        <taxon>Basidiomycota</taxon>
        <taxon>Agaricomycotina</taxon>
        <taxon>Agaricomycetes</taxon>
        <taxon>Cantharellales</taxon>
        <taxon>Ceratobasidiaceae</taxon>
        <taxon>Ceratobasidium</taxon>
    </lineage>
</organism>
<dbReference type="InterPro" id="IPR051931">
    <property type="entry name" value="PAK3-like"/>
</dbReference>
<keyword evidence="7 12" id="KW-0547">Nucleotide-binding</keyword>
<feature type="domain" description="Protein kinase" evidence="14">
    <location>
        <begin position="413"/>
        <end position="665"/>
    </location>
</feature>
<sequence>MLSAHVRGLVELFATGALAEKGGDQFGGSAMHTNGACMRSEWVARDVLATLASKVGLRETMTSPGRVSIRHPHTYTGARRSLDQETLDYYGIEEEVPRVPPKADPPLRPSRANTAPLDADDGYDEPEMITASDLPPPPNPSTFSTSSFSTRARSATSGASGKSKKSVFSFMDGLLGGQKKPEISTPYDPVHLTHVGFNSSTGEFTGLPKEWQQLLSDSGISRLEQERNPETVMEVMKFYQETQGAVAIGDVWDKMNPPATPPLKAPDVPAKANGLSRPQPKHKLTKEPTSPTSPPSAFRPPPPPPAPPMVIRTQSQPEPDVVRSKSHREPARSPPTKIAQGHIRERVDKAAPPPSPALASLTKHAEKPPASSGVAPPGSSPTPRRREKKDKGDGDIVKRLQAICTPADPTRLYRNFAKIGQGASGGVFTAYQVGTNLSVAIKQMDLDKQPKKDLIINEIIVMRSSRHPNIVNYIDSFLHKNDLWVVMEYMEGGSLTDVVTANLMTEGQIAAVSQETCRGLEHLHRHGVIHRDIKSDNVLLSLQGDIKLTDFGFCAQISDPAHSKRTTMVGTPYWMAPEVVTRKEYGPKVDIWSLGIMAIEMVEGEPPYLNQNPLKALYLIATNGTPQIANPDALSLVFKDYLAKTLEVDAEKRPDAAQLLQHAFFQKAEPLITLAPLIKAAREASKNK</sequence>
<evidence type="ECO:0000256" key="12">
    <source>
        <dbReference type="PROSITE-ProRule" id="PRU10141"/>
    </source>
</evidence>
<feature type="compositionally biased region" description="Pro residues" evidence="13">
    <location>
        <begin position="98"/>
        <end position="108"/>
    </location>
</feature>
<dbReference type="PROSITE" id="PS50108">
    <property type="entry name" value="CRIB"/>
    <property type="match status" value="1"/>
</dbReference>
<dbReference type="PROSITE" id="PS50011">
    <property type="entry name" value="PROTEIN_KINASE_DOM"/>
    <property type="match status" value="1"/>
</dbReference>
<dbReference type="EC" id="2.7.11.1" evidence="3"/>
<name>A0A5N5QS45_9AGAM</name>
<evidence type="ECO:0000256" key="7">
    <source>
        <dbReference type="ARBA" id="ARBA00022741"/>
    </source>
</evidence>
<keyword evidence="17" id="KW-1185">Reference proteome</keyword>
<feature type="compositionally biased region" description="Acidic residues" evidence="13">
    <location>
        <begin position="118"/>
        <end position="127"/>
    </location>
</feature>
<dbReference type="FunFam" id="3.30.200.20:FF:000385">
    <property type="entry name" value="Non-specific serine/threonine protein kinase"/>
    <property type="match status" value="1"/>
</dbReference>
<evidence type="ECO:0000256" key="13">
    <source>
        <dbReference type="SAM" id="MobiDB-lite"/>
    </source>
</evidence>
<feature type="region of interest" description="Disordered" evidence="13">
    <location>
        <begin position="93"/>
        <end position="164"/>
    </location>
</feature>
<dbReference type="CDD" id="cd01093">
    <property type="entry name" value="CRIB_PAK_like"/>
    <property type="match status" value="1"/>
</dbReference>
<evidence type="ECO:0000259" key="15">
    <source>
        <dbReference type="PROSITE" id="PS50108"/>
    </source>
</evidence>
<evidence type="ECO:0000256" key="11">
    <source>
        <dbReference type="ARBA" id="ARBA00048679"/>
    </source>
</evidence>
<evidence type="ECO:0000256" key="2">
    <source>
        <dbReference type="ARBA" id="ARBA00008874"/>
    </source>
</evidence>
<dbReference type="SMART" id="SM00285">
    <property type="entry name" value="PBD"/>
    <property type="match status" value="1"/>
</dbReference>
<protein>
    <recommendedName>
        <fullName evidence="3">non-specific serine/threonine protein kinase</fullName>
        <ecNumber evidence="3">2.7.11.1</ecNumber>
    </recommendedName>
</protein>
<comment type="caution">
    <text evidence="16">The sequence shown here is derived from an EMBL/GenBank/DDBJ whole genome shotgun (WGS) entry which is preliminary data.</text>
</comment>
<keyword evidence="5" id="KW-0723">Serine/threonine-protein kinase</keyword>
<dbReference type="InterPro" id="IPR033923">
    <property type="entry name" value="PAK_BD"/>
</dbReference>
<dbReference type="OrthoDB" id="248923at2759"/>
<dbReference type="Gene3D" id="1.10.510.10">
    <property type="entry name" value="Transferase(Phosphotransferase) domain 1"/>
    <property type="match status" value="1"/>
</dbReference>
<feature type="compositionally biased region" description="Low complexity" evidence="13">
    <location>
        <begin position="141"/>
        <end position="164"/>
    </location>
</feature>
<evidence type="ECO:0000313" key="17">
    <source>
        <dbReference type="Proteomes" id="UP000383932"/>
    </source>
</evidence>
<dbReference type="GO" id="GO:0106310">
    <property type="term" value="F:protein serine kinase activity"/>
    <property type="evidence" value="ECO:0007669"/>
    <property type="project" value="RHEA"/>
</dbReference>
<dbReference type="InterPro" id="IPR000095">
    <property type="entry name" value="CRIB_dom"/>
</dbReference>
<comment type="similarity">
    <text evidence="2">Belongs to the protein kinase superfamily. STE Ser/Thr protein kinase family. STE20 subfamily.</text>
</comment>
<dbReference type="Gene3D" id="3.30.200.20">
    <property type="entry name" value="Phosphorylase Kinase, domain 1"/>
    <property type="match status" value="1"/>
</dbReference>
<dbReference type="CDD" id="cd06614">
    <property type="entry name" value="STKc_PAK"/>
    <property type="match status" value="1"/>
</dbReference>
<dbReference type="PROSITE" id="PS00107">
    <property type="entry name" value="PROTEIN_KINASE_ATP"/>
    <property type="match status" value="1"/>
</dbReference>
<keyword evidence="9 12" id="KW-0067">ATP-binding</keyword>